<dbReference type="SUPFAM" id="SSF54695">
    <property type="entry name" value="POZ domain"/>
    <property type="match status" value="1"/>
</dbReference>
<accession>A0A8H3QQN6</accession>
<dbReference type="InterPro" id="IPR011333">
    <property type="entry name" value="SKP1/BTB/POZ_sf"/>
</dbReference>
<dbReference type="AlphaFoldDB" id="A0A8H3QQN6"/>
<dbReference type="Gene3D" id="3.30.710.10">
    <property type="entry name" value="Potassium Channel Kv1.1, Chain A"/>
    <property type="match status" value="1"/>
</dbReference>
<dbReference type="GO" id="GO:0051260">
    <property type="term" value="P:protein homooligomerization"/>
    <property type="evidence" value="ECO:0007669"/>
    <property type="project" value="InterPro"/>
</dbReference>
<dbReference type="Proteomes" id="UP000615446">
    <property type="component" value="Unassembled WGS sequence"/>
</dbReference>
<dbReference type="PANTHER" id="PTHR14499">
    <property type="entry name" value="POTASSIUM CHANNEL TETRAMERIZATION DOMAIN-CONTAINING"/>
    <property type="match status" value="1"/>
</dbReference>
<name>A0A8H3QQN6_9GLOM</name>
<reference evidence="3" key="1">
    <citation type="submission" date="2019-10" db="EMBL/GenBank/DDBJ databases">
        <title>Conservation and host-specific expression of non-tandemly repeated heterogenous ribosome RNA gene in arbuscular mycorrhizal fungi.</title>
        <authorList>
            <person name="Maeda T."/>
            <person name="Kobayashi Y."/>
            <person name="Nakagawa T."/>
            <person name="Ezawa T."/>
            <person name="Yamaguchi K."/>
            <person name="Bino T."/>
            <person name="Nishimoto Y."/>
            <person name="Shigenobu S."/>
            <person name="Kawaguchi M."/>
        </authorList>
    </citation>
    <scope>NUCLEOTIDE SEQUENCE</scope>
    <source>
        <strain evidence="3">HR1</strain>
    </source>
</reference>
<feature type="region of interest" description="Disordered" evidence="1">
    <location>
        <begin position="346"/>
        <end position="367"/>
    </location>
</feature>
<evidence type="ECO:0000259" key="2">
    <source>
        <dbReference type="Pfam" id="PF02214"/>
    </source>
</evidence>
<organism evidence="3 4">
    <name type="scientific">Rhizophagus clarus</name>
    <dbReference type="NCBI Taxonomy" id="94130"/>
    <lineage>
        <taxon>Eukaryota</taxon>
        <taxon>Fungi</taxon>
        <taxon>Fungi incertae sedis</taxon>
        <taxon>Mucoromycota</taxon>
        <taxon>Glomeromycotina</taxon>
        <taxon>Glomeromycetes</taxon>
        <taxon>Glomerales</taxon>
        <taxon>Glomeraceae</taxon>
        <taxon>Rhizophagus</taxon>
    </lineage>
</organism>
<dbReference type="Pfam" id="PF02214">
    <property type="entry name" value="BTB_2"/>
    <property type="match status" value="1"/>
</dbReference>
<dbReference type="InterPro" id="IPR003131">
    <property type="entry name" value="T1-type_BTB"/>
</dbReference>
<dbReference type="EMBL" id="BLAL01000172">
    <property type="protein sequence ID" value="GES87907.1"/>
    <property type="molecule type" value="Genomic_DNA"/>
</dbReference>
<proteinExistence type="predicted"/>
<gene>
    <name evidence="3" type="ORF">RCL2_001487600</name>
</gene>
<dbReference type="PANTHER" id="PTHR14499:SF136">
    <property type="entry name" value="GH08630P"/>
    <property type="match status" value="1"/>
</dbReference>
<sequence>MYNELNERMNKMSVNEEIITKSNDGCSTEDKKNLIEDRIILNVGGIKYETFRSTLTAYPDTLLGTMFSERNKEMMHPTNGNEYFFDRDGYLFRYVLQYYRTGKVHWSEFLSSNQIENNLFVDKGLKQPASAEIMGLISNNKEGGIVDNLTGLGGGNYVSLPFTRTELEQELLFFLIPTKSEEELTESILCEESLNLTTPSLTFANKAVVDNVNGFLYSLKEVMYSLASLFEKKIMITFYHDRRAPIFKLIPPNPNIIMNELAPFNEKMKTILTPYAGVGYTLLMNFESEIEAWMIEEIKELKWFMEKPSGLPNRFVLYLSFNDKFLKQQILRNSLLSSVTKGGNTSQNLNANVNENSTSSTANATGESTGAKKNVLFKLIIDNFKLIRLILI</sequence>
<comment type="caution">
    <text evidence="3">The sequence shown here is derived from an EMBL/GenBank/DDBJ whole genome shotgun (WGS) entry which is preliminary data.</text>
</comment>
<evidence type="ECO:0000256" key="1">
    <source>
        <dbReference type="SAM" id="MobiDB-lite"/>
    </source>
</evidence>
<feature type="domain" description="Potassium channel tetramerisation-type BTB" evidence="2">
    <location>
        <begin position="39"/>
        <end position="115"/>
    </location>
</feature>
<evidence type="ECO:0000313" key="4">
    <source>
        <dbReference type="Proteomes" id="UP000615446"/>
    </source>
</evidence>
<protein>
    <submittedName>
        <fullName evidence="3">BTB/POZ protein</fullName>
    </submittedName>
</protein>
<dbReference type="OrthoDB" id="10025005at2759"/>
<evidence type="ECO:0000313" key="3">
    <source>
        <dbReference type="EMBL" id="GES87907.1"/>
    </source>
</evidence>